<dbReference type="GO" id="GO:0016020">
    <property type="term" value="C:membrane"/>
    <property type="evidence" value="ECO:0007669"/>
    <property type="project" value="TreeGrafter"/>
</dbReference>
<feature type="domain" description="Aminopeptidase N-like N-terminal" evidence="16">
    <location>
        <begin position="96"/>
        <end position="186"/>
    </location>
</feature>
<dbReference type="PANTHER" id="PTHR11533:SF174">
    <property type="entry name" value="PUROMYCIN-SENSITIVE AMINOPEPTIDASE-RELATED"/>
    <property type="match status" value="1"/>
</dbReference>
<sequence>MTEPTTSPTQSLQRTEATARAALLDVQHYDVSLDLSGGDAEETTTFRSVTTVRFTSQGGATFVDLKPVALHTARLDGQALDVDTLERGRLPLTTTAGEHELVVEATMRYRNDGEGLHRSTDPADGLLYVYGMSFMDAAPSVFACFDQPDLKAPYTLHVRAPQSWTVVGNAPGEQVEPGVWELERSQPLATYFTTLVAGPWHVVRDEHDGIRLGLSARRSIAAHLDADAEELLTLTRQCFDEFHRLFGIRYPFGDYHQAFVPEFNAGAMENPGCVTFRDPLVFTSKVTRGVRIQRATTVAHEMAHQWFGNLVTPRWWDDLWLNESFAEYMGNRVTADVTEFGDAWTHNAHARRQWGLVADQRPSTHPVAGNGAVDATAALQDFDGISYSKGASILKQVNARLGDEVFLAGAVDHFTRHRFANATKDDLFGSWEQALRDAGRDEDAGAFPASSRAWLTTAGPDAIDLDRSAGVLRRTPPADHPADRTHTFRVAAAEPGGSWQVEQVTVDGPETAYDAGGRAVVLDPFEDTWALVRPDTETVAALRDLLPRTDDAALRAGVWNGLRSAFHTGRLDPADALDLLEAGLPVEDSDDALFYVVPWALGKVAPLSADPAASLARVHRATLAKAEAAEPGSTLQLAAFQGAASSAADDDLLRAWGAGQRLPEGVEVDLDLRWRILVRLAALGAVSRDELDAALAEEPTARSRVEHTRALAALPDAEAKAFAWARFAGEVSVPNYELEAAGESMWRHGQEAVTAPYVERYFAELPGATAHFSGWVLADVAEAYFPMTALDPRTVELARDLVARPGLDPSLRRRVVDCLDELERRLAVRATYGA</sequence>
<keyword evidence="18" id="KW-1185">Reference proteome</keyword>
<evidence type="ECO:0000259" key="15">
    <source>
        <dbReference type="Pfam" id="PF11838"/>
    </source>
</evidence>
<keyword evidence="6 17" id="KW-0031">Aminopeptidase</keyword>
<keyword evidence="7" id="KW-0645">Protease</keyword>
<dbReference type="Pfam" id="PF11838">
    <property type="entry name" value="ERAP1_C"/>
    <property type="match status" value="1"/>
</dbReference>
<proteinExistence type="inferred from homology"/>
<dbReference type="PRINTS" id="PR00756">
    <property type="entry name" value="ALADIPTASE"/>
</dbReference>
<evidence type="ECO:0000256" key="1">
    <source>
        <dbReference type="ARBA" id="ARBA00000098"/>
    </source>
</evidence>
<dbReference type="Gene3D" id="1.10.390.10">
    <property type="entry name" value="Neutral Protease Domain 2"/>
    <property type="match status" value="1"/>
</dbReference>
<dbReference type="Proteomes" id="UP000544110">
    <property type="component" value="Unassembled WGS sequence"/>
</dbReference>
<evidence type="ECO:0000256" key="4">
    <source>
        <dbReference type="ARBA" id="ARBA00012564"/>
    </source>
</evidence>
<dbReference type="GO" id="GO:0008270">
    <property type="term" value="F:zinc ion binding"/>
    <property type="evidence" value="ECO:0007669"/>
    <property type="project" value="InterPro"/>
</dbReference>
<dbReference type="InterPro" id="IPR042097">
    <property type="entry name" value="Aminopeptidase_N-like_N_sf"/>
</dbReference>
<dbReference type="NCBIfam" id="TIGR02412">
    <property type="entry name" value="pepN_strep_liv"/>
    <property type="match status" value="1"/>
</dbReference>
<feature type="domain" description="ERAP1-like C-terminal" evidence="15">
    <location>
        <begin position="529"/>
        <end position="824"/>
    </location>
</feature>
<dbReference type="InterPro" id="IPR012778">
    <property type="entry name" value="Pept_M1_aminopeptidase"/>
</dbReference>
<gene>
    <name evidence="17" type="ORF">BJ989_002224</name>
</gene>
<evidence type="ECO:0000256" key="8">
    <source>
        <dbReference type="ARBA" id="ARBA00022723"/>
    </source>
</evidence>
<dbReference type="InterPro" id="IPR024571">
    <property type="entry name" value="ERAP1-like_C_dom"/>
</dbReference>
<dbReference type="GO" id="GO:0042277">
    <property type="term" value="F:peptide binding"/>
    <property type="evidence" value="ECO:0007669"/>
    <property type="project" value="TreeGrafter"/>
</dbReference>
<name>A0A7Y9UV88_9ACTN</name>
<comment type="catalytic activity">
    <reaction evidence="1">
        <text>Release of an N-terminal amino acid, Xaa-|-Yaa- from a peptide, amide or arylamide. Xaa is preferably Ala, but may be most amino acids including Pro (slow action). When a terminal hydrophobic residue is followed by a prolyl residue, the two may be released as an intact Xaa-Pro dipeptide.</text>
        <dbReference type="EC" id="3.4.11.2"/>
    </reaction>
</comment>
<dbReference type="InterPro" id="IPR001930">
    <property type="entry name" value="Peptidase_M1"/>
</dbReference>
<dbReference type="GO" id="GO:0070006">
    <property type="term" value="F:metalloaminopeptidase activity"/>
    <property type="evidence" value="ECO:0007669"/>
    <property type="project" value="TreeGrafter"/>
</dbReference>
<dbReference type="RefSeq" id="WP_179518278.1">
    <property type="nucleotide sequence ID" value="NZ_JACCAC010000001.1"/>
</dbReference>
<evidence type="ECO:0000256" key="10">
    <source>
        <dbReference type="ARBA" id="ARBA00022833"/>
    </source>
</evidence>
<dbReference type="SUPFAM" id="SSF63737">
    <property type="entry name" value="Leukotriene A4 hydrolase N-terminal domain"/>
    <property type="match status" value="1"/>
</dbReference>
<evidence type="ECO:0000313" key="18">
    <source>
        <dbReference type="Proteomes" id="UP000544110"/>
    </source>
</evidence>
<dbReference type="GO" id="GO:0016285">
    <property type="term" value="F:alanyl aminopeptidase activity"/>
    <property type="evidence" value="ECO:0007669"/>
    <property type="project" value="UniProtKB-EC"/>
</dbReference>
<keyword evidence="8" id="KW-0479">Metal-binding</keyword>
<dbReference type="InterPro" id="IPR050344">
    <property type="entry name" value="Peptidase_M1_aminopeptidases"/>
</dbReference>
<dbReference type="PANTHER" id="PTHR11533">
    <property type="entry name" value="PROTEASE M1 ZINC METALLOPROTEASE"/>
    <property type="match status" value="1"/>
</dbReference>
<comment type="caution">
    <text evidence="17">The sequence shown here is derived from an EMBL/GenBank/DDBJ whole genome shotgun (WGS) entry which is preliminary data.</text>
</comment>
<keyword evidence="11" id="KW-0482">Metalloprotease</keyword>
<evidence type="ECO:0000256" key="6">
    <source>
        <dbReference type="ARBA" id="ARBA00022438"/>
    </source>
</evidence>
<comment type="cofactor">
    <cofactor evidence="2">
        <name>Zn(2+)</name>
        <dbReference type="ChEBI" id="CHEBI:29105"/>
    </cofactor>
</comment>
<evidence type="ECO:0000256" key="5">
    <source>
        <dbReference type="ARBA" id="ARBA00015611"/>
    </source>
</evidence>
<protein>
    <recommendedName>
        <fullName evidence="5">Aminopeptidase N</fullName>
        <ecNumber evidence="4">3.4.11.2</ecNumber>
    </recommendedName>
    <alternativeName>
        <fullName evidence="12">Alanine aminopeptidase</fullName>
    </alternativeName>
    <alternativeName>
        <fullName evidence="13">Lysyl aminopeptidase</fullName>
    </alternativeName>
</protein>
<evidence type="ECO:0000256" key="2">
    <source>
        <dbReference type="ARBA" id="ARBA00001947"/>
    </source>
</evidence>
<dbReference type="InterPro" id="IPR027268">
    <property type="entry name" value="Peptidase_M4/M1_CTD_sf"/>
</dbReference>
<organism evidence="17 18">
    <name type="scientific">Nocardioides perillae</name>
    <dbReference type="NCBI Taxonomy" id="1119534"/>
    <lineage>
        <taxon>Bacteria</taxon>
        <taxon>Bacillati</taxon>
        <taxon>Actinomycetota</taxon>
        <taxon>Actinomycetes</taxon>
        <taxon>Propionibacteriales</taxon>
        <taxon>Nocardioidaceae</taxon>
        <taxon>Nocardioides</taxon>
    </lineage>
</organism>
<dbReference type="GO" id="GO:0005737">
    <property type="term" value="C:cytoplasm"/>
    <property type="evidence" value="ECO:0007669"/>
    <property type="project" value="TreeGrafter"/>
</dbReference>
<keyword evidence="10" id="KW-0862">Zinc</keyword>
<feature type="domain" description="Peptidase M1 membrane alanine aminopeptidase" evidence="14">
    <location>
        <begin position="234"/>
        <end position="434"/>
    </location>
</feature>
<keyword evidence="9 17" id="KW-0378">Hydrolase</keyword>
<dbReference type="GO" id="GO:0006508">
    <property type="term" value="P:proteolysis"/>
    <property type="evidence" value="ECO:0007669"/>
    <property type="project" value="UniProtKB-KW"/>
</dbReference>
<dbReference type="Gene3D" id="2.60.40.1730">
    <property type="entry name" value="tricorn interacting facor f3 domain"/>
    <property type="match status" value="1"/>
</dbReference>
<evidence type="ECO:0000256" key="7">
    <source>
        <dbReference type="ARBA" id="ARBA00022670"/>
    </source>
</evidence>
<evidence type="ECO:0000313" key="17">
    <source>
        <dbReference type="EMBL" id="NYG55920.1"/>
    </source>
</evidence>
<dbReference type="Pfam" id="PF01433">
    <property type="entry name" value="Peptidase_M1"/>
    <property type="match status" value="1"/>
</dbReference>
<dbReference type="GO" id="GO:0043171">
    <property type="term" value="P:peptide catabolic process"/>
    <property type="evidence" value="ECO:0007669"/>
    <property type="project" value="TreeGrafter"/>
</dbReference>
<dbReference type="EC" id="3.4.11.2" evidence="4"/>
<dbReference type="GO" id="GO:0005615">
    <property type="term" value="C:extracellular space"/>
    <property type="evidence" value="ECO:0007669"/>
    <property type="project" value="TreeGrafter"/>
</dbReference>
<dbReference type="InterPro" id="IPR045357">
    <property type="entry name" value="Aminopeptidase_N-like_N"/>
</dbReference>
<evidence type="ECO:0000256" key="11">
    <source>
        <dbReference type="ARBA" id="ARBA00023049"/>
    </source>
</evidence>
<dbReference type="InterPro" id="IPR014782">
    <property type="entry name" value="Peptidase_M1_dom"/>
</dbReference>
<dbReference type="SUPFAM" id="SSF55486">
    <property type="entry name" value="Metalloproteases ('zincins'), catalytic domain"/>
    <property type="match status" value="1"/>
</dbReference>
<comment type="similarity">
    <text evidence="3">Belongs to the peptidase M1 family.</text>
</comment>
<reference evidence="17 18" key="1">
    <citation type="submission" date="2020-07" db="EMBL/GenBank/DDBJ databases">
        <title>Sequencing the genomes of 1000 actinobacteria strains.</title>
        <authorList>
            <person name="Klenk H.-P."/>
        </authorList>
    </citation>
    <scope>NUCLEOTIDE SEQUENCE [LARGE SCALE GENOMIC DNA]</scope>
    <source>
        <strain evidence="17 18">DSM 24552</strain>
    </source>
</reference>
<evidence type="ECO:0000259" key="16">
    <source>
        <dbReference type="Pfam" id="PF17900"/>
    </source>
</evidence>
<dbReference type="EMBL" id="JACCAC010000001">
    <property type="protein sequence ID" value="NYG55920.1"/>
    <property type="molecule type" value="Genomic_DNA"/>
</dbReference>
<dbReference type="Pfam" id="PF17900">
    <property type="entry name" value="Peptidase_M1_N"/>
    <property type="match status" value="1"/>
</dbReference>
<dbReference type="AlphaFoldDB" id="A0A7Y9UV88"/>
<evidence type="ECO:0000259" key="14">
    <source>
        <dbReference type="Pfam" id="PF01433"/>
    </source>
</evidence>
<evidence type="ECO:0000256" key="13">
    <source>
        <dbReference type="ARBA" id="ARBA00031533"/>
    </source>
</evidence>
<dbReference type="CDD" id="cd09602">
    <property type="entry name" value="M1_APN"/>
    <property type="match status" value="1"/>
</dbReference>
<evidence type="ECO:0000256" key="12">
    <source>
        <dbReference type="ARBA" id="ARBA00029811"/>
    </source>
</evidence>
<accession>A0A7Y9UV88</accession>
<evidence type="ECO:0000256" key="9">
    <source>
        <dbReference type="ARBA" id="ARBA00022801"/>
    </source>
</evidence>
<evidence type="ECO:0000256" key="3">
    <source>
        <dbReference type="ARBA" id="ARBA00010136"/>
    </source>
</evidence>